<feature type="compositionally biased region" description="Low complexity" evidence="1">
    <location>
        <begin position="12"/>
        <end position="21"/>
    </location>
</feature>
<evidence type="ECO:0000313" key="3">
    <source>
        <dbReference type="Proteomes" id="UP001183585"/>
    </source>
</evidence>
<evidence type="ECO:0000256" key="1">
    <source>
        <dbReference type="SAM" id="MobiDB-lite"/>
    </source>
</evidence>
<keyword evidence="3" id="KW-1185">Reference proteome</keyword>
<dbReference type="Pfam" id="PF13692">
    <property type="entry name" value="Glyco_trans_1_4"/>
    <property type="match status" value="1"/>
</dbReference>
<dbReference type="RefSeq" id="WP_274993257.1">
    <property type="nucleotide sequence ID" value="NZ_JAJQQP010000004.1"/>
</dbReference>
<proteinExistence type="predicted"/>
<gene>
    <name evidence="2" type="ORF">J2S48_001968</name>
</gene>
<dbReference type="Gene3D" id="3.40.50.2000">
    <property type="entry name" value="Glycogen Phosphorylase B"/>
    <property type="match status" value="1"/>
</dbReference>
<comment type="caution">
    <text evidence="2">The sequence shown here is derived from an EMBL/GenBank/DDBJ whole genome shotgun (WGS) entry which is preliminary data.</text>
</comment>
<feature type="region of interest" description="Disordered" evidence="1">
    <location>
        <begin position="1"/>
        <end position="22"/>
    </location>
</feature>
<protein>
    <submittedName>
        <fullName evidence="2">Glycosyltransferase involved in cell wall biosynthesis</fullName>
    </submittedName>
</protein>
<organism evidence="2 3">
    <name type="scientific">Promicromonospora iranensis</name>
    <dbReference type="NCBI Taxonomy" id="1105144"/>
    <lineage>
        <taxon>Bacteria</taxon>
        <taxon>Bacillati</taxon>
        <taxon>Actinomycetota</taxon>
        <taxon>Actinomycetes</taxon>
        <taxon>Micrococcales</taxon>
        <taxon>Promicromonosporaceae</taxon>
        <taxon>Promicromonospora</taxon>
    </lineage>
</organism>
<dbReference type="Proteomes" id="UP001183585">
    <property type="component" value="Unassembled WGS sequence"/>
</dbReference>
<evidence type="ECO:0000313" key="2">
    <source>
        <dbReference type="EMBL" id="MDR7382453.1"/>
    </source>
</evidence>
<dbReference type="EMBL" id="JAVDYE010000001">
    <property type="protein sequence ID" value="MDR7382453.1"/>
    <property type="molecule type" value="Genomic_DNA"/>
</dbReference>
<reference evidence="2 3" key="1">
    <citation type="submission" date="2023-07" db="EMBL/GenBank/DDBJ databases">
        <title>Sequencing the genomes of 1000 actinobacteria strains.</title>
        <authorList>
            <person name="Klenk H.-P."/>
        </authorList>
    </citation>
    <scope>NUCLEOTIDE SEQUENCE [LARGE SCALE GENOMIC DNA]</scope>
    <source>
        <strain evidence="2 3">DSM 45554</strain>
    </source>
</reference>
<dbReference type="SUPFAM" id="SSF53756">
    <property type="entry name" value="UDP-Glycosyltransferase/glycogen phosphorylase"/>
    <property type="match status" value="1"/>
</dbReference>
<accession>A0ABU2CMA8</accession>
<name>A0ABU2CMA8_9MICO</name>
<sequence>MTSAPLLRAPQPSGSPGPSGSHVTVWTTLRSAHLERARADDPTVLVYQDRRDDFDEDLAAGLALQRCRTRHLPALLWRLAPDTVEINEPLMRNGVRRAAVTVAAVRLHGLLRQRRTRVVSYAIENLDPYRGDRWPSLDRALSRFVLRSLDRFVLGTEGARRTYRAALGLTRRRTEVRMVTALPAPCPCPAAVRADRPTALFLGAFDDRKGVLDVMRAWDLAPSDREGPGTSPRLVVVGAGRHSDRVEAWAAGRPDVEVDVDPPRARVHQHLRDASVVVLLSRRTETWREQVGLPIVEGLAHGCHVVTTAETGLADWLAAHGHDVLASSAPPEVREALDRALARAPRTEAVLSSLPQHDGRLAAARFLRATEGMA</sequence>